<reference evidence="1 2" key="1">
    <citation type="journal article" date="2008" name="Genome Biol.">
        <title>A genomic analysis of the archaeal system Ignicoccus hospitalis-Nanoarchaeum equitans.</title>
        <authorList>
            <person name="Podar M."/>
            <person name="Anderson I."/>
            <person name="Makarova K.S."/>
            <person name="Elkins J.G."/>
            <person name="Ivanova N."/>
            <person name="Wall M.A."/>
            <person name="Lykidis A."/>
            <person name="Mavromatis K."/>
            <person name="Sun H."/>
            <person name="Hudson M.E."/>
            <person name="Chen W."/>
            <person name="Deciu C."/>
            <person name="Hutchison D."/>
            <person name="Eads J.R."/>
            <person name="Anderson A."/>
            <person name="Fernandes F."/>
            <person name="Szeto E."/>
            <person name="Lapidus A."/>
            <person name="Kyrpides N.C."/>
            <person name="Saier M.H.Jr."/>
            <person name="Richardson P.M."/>
            <person name="Rachel R."/>
            <person name="Huber H."/>
            <person name="Eisen J.A."/>
            <person name="Koonin E.V."/>
            <person name="Keller M."/>
            <person name="Stetter K.O."/>
        </authorList>
    </citation>
    <scope>NUCLEOTIDE SEQUENCE [LARGE SCALE GENOMIC DNA]</scope>
    <source>
        <strain evidence="2">KIN4/I / DSM 18386 / JCM 14125</strain>
    </source>
</reference>
<dbReference type="eggNOG" id="arCOG04171">
    <property type="taxonomic scope" value="Archaea"/>
</dbReference>
<dbReference type="PANTHER" id="PTHR40696">
    <property type="entry name" value="DUF371 FAMILY PROTEIN"/>
    <property type="match status" value="1"/>
</dbReference>
<name>A8A9W8_IGNH4</name>
<dbReference type="InterPro" id="IPR007171">
    <property type="entry name" value="DUF371"/>
</dbReference>
<gene>
    <name evidence="1" type="ordered locus">Igni_0538</name>
</gene>
<dbReference type="OrthoDB" id="9265at2157"/>
<dbReference type="PANTHER" id="PTHR40696:SF1">
    <property type="entry name" value="DUF371 DOMAIN-CONTAINING PROTEIN"/>
    <property type="match status" value="1"/>
</dbReference>
<accession>A8A9W8</accession>
<proteinExistence type="predicted"/>
<dbReference type="Pfam" id="PF04027">
    <property type="entry name" value="DUF371"/>
    <property type="match status" value="1"/>
</dbReference>
<dbReference type="RefSeq" id="WP_011998572.1">
    <property type="nucleotide sequence ID" value="NC_009776.1"/>
</dbReference>
<dbReference type="Proteomes" id="UP000000262">
    <property type="component" value="Chromosome"/>
</dbReference>
<dbReference type="GeneID" id="5562555"/>
<evidence type="ECO:0000313" key="1">
    <source>
        <dbReference type="EMBL" id="ABU81720.1"/>
    </source>
</evidence>
<dbReference type="KEGG" id="iho:Igni_0538"/>
<dbReference type="AlphaFoldDB" id="A8A9W8"/>
<protein>
    <submittedName>
        <fullName evidence="1">Uncharacterized protein-like protein</fullName>
    </submittedName>
</protein>
<dbReference type="Gene3D" id="2.60.120.630">
    <property type="entry name" value="mth639 domain like"/>
    <property type="match status" value="1"/>
</dbReference>
<evidence type="ECO:0000313" key="2">
    <source>
        <dbReference type="Proteomes" id="UP000000262"/>
    </source>
</evidence>
<organism evidence="1 2">
    <name type="scientific">Ignicoccus hospitalis (strain KIN4/I / DSM 18386 / JCM 14125)</name>
    <dbReference type="NCBI Taxonomy" id="453591"/>
    <lineage>
        <taxon>Archaea</taxon>
        <taxon>Thermoproteota</taxon>
        <taxon>Thermoprotei</taxon>
        <taxon>Desulfurococcales</taxon>
        <taxon>Desulfurococcaceae</taxon>
        <taxon>Ignicoccus</taxon>
    </lineage>
</organism>
<dbReference type="InterPro" id="IPR023131">
    <property type="entry name" value="Mth639-like_dom_sf"/>
</dbReference>
<dbReference type="STRING" id="453591.Igni_0538"/>
<keyword evidence="2" id="KW-1185">Reference proteome</keyword>
<sequence>MIYSFTAKFHANVQALHKGTIEVTCEERLTPRGDCVVLTSSTHDPSELARSCPEGRRAAFVVLTRFGGFWVEGTCAPAQVGCSFVIRKSETKAPRTLMVRADKGARDLPRDVIKRASLWGARALALLVVY</sequence>
<dbReference type="HOGENOM" id="CLU_135994_0_0_2"/>
<dbReference type="EMBL" id="CP000816">
    <property type="protein sequence ID" value="ABU81720.1"/>
    <property type="molecule type" value="Genomic_DNA"/>
</dbReference>
<dbReference type="PhylomeDB" id="A8A9W8"/>